<protein>
    <recommendedName>
        <fullName evidence="4">Lipoprotein</fullName>
    </recommendedName>
</protein>
<keyword evidence="3" id="KW-1185">Reference proteome</keyword>
<evidence type="ECO:0000313" key="2">
    <source>
        <dbReference type="EMBL" id="ACQ69393.1"/>
    </source>
</evidence>
<dbReference type="Proteomes" id="UP000000716">
    <property type="component" value="Chromosome"/>
</dbReference>
<reference evidence="2 3" key="1">
    <citation type="journal article" date="2011" name="J. Bacteriol.">
        <title>Complete genome sequence of the Thermophilic Bacterium Exiguobacterium sp. AT1b.</title>
        <authorList>
            <person name="Vishnivetskaya T.A."/>
            <person name="Lucas S."/>
            <person name="Copeland A."/>
            <person name="Lapidus A."/>
            <person name="Glavina Del Rio T."/>
            <person name="Dalin E."/>
            <person name="Tice H."/>
            <person name="Bruce D.C."/>
            <person name="Goodwin L.A."/>
            <person name="Pitluck S."/>
            <person name="Saunders E."/>
            <person name="Brettin T."/>
            <person name="Detter C."/>
            <person name="Han C."/>
            <person name="Larimer F."/>
            <person name="Land M.L."/>
            <person name="Hauser L.J."/>
            <person name="Kyrpides N.C."/>
            <person name="Ovchinnikova G."/>
            <person name="Kathariou S."/>
            <person name="Ramaley R.F."/>
            <person name="Rodrigues D.F."/>
            <person name="Hendrix C."/>
            <person name="Richardson P."/>
            <person name="Tiedje J.M."/>
        </authorList>
    </citation>
    <scope>NUCLEOTIDE SEQUENCE [LARGE SCALE GENOMIC DNA]</scope>
    <source>
        <strain evidence="3">ATCC BAA-1283 / AT1b</strain>
    </source>
</reference>
<organism evidence="2 3">
    <name type="scientific">Exiguobacterium sp. (strain ATCC BAA-1283 / AT1b)</name>
    <dbReference type="NCBI Taxonomy" id="360911"/>
    <lineage>
        <taxon>Bacteria</taxon>
        <taxon>Bacillati</taxon>
        <taxon>Bacillota</taxon>
        <taxon>Bacilli</taxon>
        <taxon>Bacillales</taxon>
        <taxon>Bacillales Family XII. Incertae Sedis</taxon>
        <taxon>Exiguobacterium</taxon>
    </lineage>
</organism>
<accession>C4L395</accession>
<keyword evidence="1" id="KW-0732">Signal</keyword>
<dbReference type="KEGG" id="eat:EAT1b_0461"/>
<dbReference type="AlphaFoldDB" id="C4L395"/>
<dbReference type="EMBL" id="CP001615">
    <property type="protein sequence ID" value="ACQ69393.1"/>
    <property type="molecule type" value="Genomic_DNA"/>
</dbReference>
<evidence type="ECO:0008006" key="4">
    <source>
        <dbReference type="Google" id="ProtNLM"/>
    </source>
</evidence>
<dbReference type="PROSITE" id="PS51257">
    <property type="entry name" value="PROKAR_LIPOPROTEIN"/>
    <property type="match status" value="1"/>
</dbReference>
<dbReference type="HOGENOM" id="CLU_2057865_0_0_9"/>
<feature type="chain" id="PRO_5038389345" description="Lipoprotein" evidence="1">
    <location>
        <begin position="24"/>
        <end position="119"/>
    </location>
</feature>
<gene>
    <name evidence="2" type="ordered locus">EAT1b_0461</name>
</gene>
<feature type="signal peptide" evidence="1">
    <location>
        <begin position="1"/>
        <end position="23"/>
    </location>
</feature>
<name>C4L395_EXISA</name>
<evidence type="ECO:0000313" key="3">
    <source>
        <dbReference type="Proteomes" id="UP000000716"/>
    </source>
</evidence>
<sequence length="119" mass="13460">MNMMLIRLFTPLCFTIMMLVGCIQPSTSPSIQSDDETAIIKSAVTYLNNMDWLPTDENGRQATIQSIIVDNRYDLVDSRFEGTRAWLVTFPPDSQRTVEIPQVLVEPKSNEVIGHLLSE</sequence>
<evidence type="ECO:0000256" key="1">
    <source>
        <dbReference type="SAM" id="SignalP"/>
    </source>
</evidence>
<proteinExistence type="predicted"/>